<comment type="caution">
    <text evidence="2">The sequence shown here is derived from an EMBL/GenBank/DDBJ whole genome shotgun (WGS) entry which is preliminary data.</text>
</comment>
<keyword evidence="3" id="KW-1185">Reference proteome</keyword>
<reference evidence="2 3" key="1">
    <citation type="submission" date="2023-09" db="EMBL/GenBank/DDBJ databases">
        <authorList>
            <person name="Rey-Velasco X."/>
        </authorList>
    </citation>
    <scope>NUCLEOTIDE SEQUENCE [LARGE SCALE GENOMIC DNA]</scope>
    <source>
        <strain evidence="2 3">F158</strain>
    </source>
</reference>
<sequence>MPRTLSAKAPEYRDQWRIEDIKAFEERKAISHTRNNKTDRPELDPEIAPEAPSDPDLTPYDRTHMVTYLRLLDANAENAPWDEVARIVLGLDPVEEPQAARRAYETHLKRAQWMTEAGHKLLLQNARPG</sequence>
<name>A0ABU3DK44_9RHOB</name>
<organism evidence="2 3">
    <name type="scientific">Tropicimonas omnivorans</name>
    <dbReference type="NCBI Taxonomy" id="3075590"/>
    <lineage>
        <taxon>Bacteria</taxon>
        <taxon>Pseudomonadati</taxon>
        <taxon>Pseudomonadota</taxon>
        <taxon>Alphaproteobacteria</taxon>
        <taxon>Rhodobacterales</taxon>
        <taxon>Roseobacteraceae</taxon>
        <taxon>Tropicimonas</taxon>
    </lineage>
</organism>
<evidence type="ECO:0000313" key="3">
    <source>
        <dbReference type="Proteomes" id="UP001265259"/>
    </source>
</evidence>
<gene>
    <name evidence="2" type="ORF">RM543_15210</name>
</gene>
<proteinExistence type="predicted"/>
<feature type="region of interest" description="Disordered" evidence="1">
    <location>
        <begin position="29"/>
        <end position="60"/>
    </location>
</feature>
<dbReference type="Proteomes" id="UP001265259">
    <property type="component" value="Unassembled WGS sequence"/>
</dbReference>
<dbReference type="EMBL" id="JAVRHL010000003">
    <property type="protein sequence ID" value="MDT0684036.1"/>
    <property type="molecule type" value="Genomic_DNA"/>
</dbReference>
<protein>
    <submittedName>
        <fullName evidence="2">DUF2285 domain-containing protein</fullName>
    </submittedName>
</protein>
<evidence type="ECO:0000313" key="2">
    <source>
        <dbReference type="EMBL" id="MDT0684036.1"/>
    </source>
</evidence>
<evidence type="ECO:0000256" key="1">
    <source>
        <dbReference type="SAM" id="MobiDB-lite"/>
    </source>
</evidence>
<accession>A0ABU3DK44</accession>